<evidence type="ECO:0000313" key="5">
    <source>
        <dbReference type="EMBL" id="AGF73414.1"/>
    </source>
</evidence>
<feature type="domain" description="Glucosamine/galactosamine-6-phosphate isomerase" evidence="4">
    <location>
        <begin position="11"/>
        <end position="222"/>
    </location>
</feature>
<accession>M1N0C6</accession>
<proteinExistence type="inferred from homology"/>
<dbReference type="InterPro" id="IPR004547">
    <property type="entry name" value="Glucosamine6P_isomerase"/>
</dbReference>
<dbReference type="GO" id="GO:0006046">
    <property type="term" value="P:N-acetylglucosamine catabolic process"/>
    <property type="evidence" value="ECO:0007669"/>
    <property type="project" value="UniProtKB-UniRule"/>
</dbReference>
<name>M1N0C6_9CORY</name>
<gene>
    <name evidence="3" type="primary">nagB</name>
    <name evidence="5" type="ORF">A605_12090</name>
</gene>
<dbReference type="KEGG" id="chn:A605_12090"/>
<dbReference type="GO" id="GO:0005737">
    <property type="term" value="C:cytoplasm"/>
    <property type="evidence" value="ECO:0007669"/>
    <property type="project" value="TreeGrafter"/>
</dbReference>
<dbReference type="eggNOG" id="COG0363">
    <property type="taxonomic scope" value="Bacteria"/>
</dbReference>
<evidence type="ECO:0000256" key="1">
    <source>
        <dbReference type="ARBA" id="ARBA00022801"/>
    </source>
</evidence>
<dbReference type="SUPFAM" id="SSF100950">
    <property type="entry name" value="NagB/RpiA/CoA transferase-like"/>
    <property type="match status" value="1"/>
</dbReference>
<dbReference type="RefSeq" id="WP_015401829.1">
    <property type="nucleotide sequence ID" value="NC_020302.1"/>
</dbReference>
<dbReference type="GO" id="GO:0006043">
    <property type="term" value="P:glucosamine catabolic process"/>
    <property type="evidence" value="ECO:0007669"/>
    <property type="project" value="TreeGrafter"/>
</dbReference>
<feature type="active site" description="For ring-opening step" evidence="3">
    <location>
        <position position="134"/>
    </location>
</feature>
<dbReference type="NCBIfam" id="TIGR00502">
    <property type="entry name" value="nagB"/>
    <property type="match status" value="1"/>
</dbReference>
<comment type="similarity">
    <text evidence="3">Belongs to the glucosamine/galactosamine-6-phosphate isomerase family. NagB subfamily.</text>
</comment>
<dbReference type="UniPathway" id="UPA00629">
    <property type="reaction ID" value="UER00684"/>
</dbReference>
<comment type="pathway">
    <text evidence="3">Amino-sugar metabolism; N-acetylneuraminate degradation; D-fructose 6-phosphate from N-acetylneuraminate: step 5/5.</text>
</comment>
<dbReference type="Proteomes" id="UP000011723">
    <property type="component" value="Chromosome"/>
</dbReference>
<comment type="function">
    <text evidence="3">Catalyzes the reversible isomerization-deamination of glucosamine 6-phosphate (GlcN6P) to form fructose 6-phosphate (Fru6P) and ammonium ion.</text>
</comment>
<reference evidence="5 6" key="1">
    <citation type="journal article" date="2012" name="Stand. Genomic Sci.">
        <title>Genome sequence of the halotolerant bacterium Corynebacterium halotolerans type strain YIM 70093(T) (= DSM 44683(T)).</title>
        <authorList>
            <person name="Ruckert C."/>
            <person name="Albersmeier A."/>
            <person name="Al-Dilaimi A."/>
            <person name="Niehaus K."/>
            <person name="Szczepanowski R."/>
            <person name="Kalinowski J."/>
        </authorList>
    </citation>
    <scope>NUCLEOTIDE SEQUENCE [LARGE SCALE GENOMIC DNA]</scope>
    <source>
        <strain evidence="5">YIM 70093</strain>
    </source>
</reference>
<dbReference type="GO" id="GO:0004342">
    <property type="term" value="F:glucosamine-6-phosphate deaminase activity"/>
    <property type="evidence" value="ECO:0007669"/>
    <property type="project" value="UniProtKB-UniRule"/>
</dbReference>
<dbReference type="InterPro" id="IPR037171">
    <property type="entry name" value="NagB/RpiA_transferase-like"/>
</dbReference>
<dbReference type="InterPro" id="IPR006148">
    <property type="entry name" value="Glc/Gal-6P_isomerase"/>
</dbReference>
<feature type="active site" description="For ring-opening step" evidence="3">
    <location>
        <position position="141"/>
    </location>
</feature>
<dbReference type="STRING" id="1121362.A605_12090"/>
<dbReference type="EMBL" id="CP003697">
    <property type="protein sequence ID" value="AGF73414.1"/>
    <property type="molecule type" value="Genomic_DNA"/>
</dbReference>
<comment type="catalytic activity">
    <reaction evidence="3">
        <text>alpha-D-glucosamine 6-phosphate + H2O = beta-D-fructose 6-phosphate + NH4(+)</text>
        <dbReference type="Rhea" id="RHEA:12172"/>
        <dbReference type="ChEBI" id="CHEBI:15377"/>
        <dbReference type="ChEBI" id="CHEBI:28938"/>
        <dbReference type="ChEBI" id="CHEBI:57634"/>
        <dbReference type="ChEBI" id="CHEBI:75989"/>
        <dbReference type="EC" id="3.5.99.6"/>
    </reaction>
</comment>
<keyword evidence="5" id="KW-0413">Isomerase</keyword>
<dbReference type="PROSITE" id="PS01161">
    <property type="entry name" value="GLC_GALNAC_ISOMERASE"/>
    <property type="match status" value="1"/>
</dbReference>
<dbReference type="HAMAP" id="MF_01241">
    <property type="entry name" value="GlcN6P_deamin"/>
    <property type="match status" value="1"/>
</dbReference>
<dbReference type="EC" id="3.5.99.6" evidence="3"/>
<keyword evidence="6" id="KW-1185">Reference proteome</keyword>
<dbReference type="PANTHER" id="PTHR11280">
    <property type="entry name" value="GLUCOSAMINE-6-PHOSPHATE ISOMERASE"/>
    <property type="match status" value="1"/>
</dbReference>
<dbReference type="GO" id="GO:0019262">
    <property type="term" value="P:N-acetylneuraminate catabolic process"/>
    <property type="evidence" value="ECO:0007669"/>
    <property type="project" value="UniProtKB-UniRule"/>
</dbReference>
<evidence type="ECO:0000313" key="6">
    <source>
        <dbReference type="Proteomes" id="UP000011723"/>
    </source>
</evidence>
<comment type="caution">
    <text evidence="3">Lacks conserved residue(s) required for the propagation of feature annotation.</text>
</comment>
<evidence type="ECO:0000259" key="4">
    <source>
        <dbReference type="Pfam" id="PF01182"/>
    </source>
</evidence>
<dbReference type="InterPro" id="IPR018321">
    <property type="entry name" value="Glucosamine6P_isomerase_CS"/>
</dbReference>
<dbReference type="GO" id="GO:0042802">
    <property type="term" value="F:identical protein binding"/>
    <property type="evidence" value="ECO:0007669"/>
    <property type="project" value="TreeGrafter"/>
</dbReference>
<protein>
    <recommendedName>
        <fullName evidence="3">Glucosamine-6-phosphate deaminase</fullName>
        <ecNumber evidence="3">3.5.99.6</ecNumber>
    </recommendedName>
    <alternativeName>
        <fullName evidence="3">GlcN6P deaminase</fullName>
        <shortName evidence="3">GNPDA</shortName>
    </alternativeName>
    <alternativeName>
        <fullName evidence="3">Glucosamine-6-phosphate isomerase</fullName>
    </alternativeName>
</protein>
<feature type="active site" description="Proton acceptor; for ring-opening step" evidence="3">
    <location>
        <position position="136"/>
    </location>
</feature>
<evidence type="ECO:0000256" key="2">
    <source>
        <dbReference type="ARBA" id="ARBA00023277"/>
    </source>
</evidence>
<dbReference type="PANTHER" id="PTHR11280:SF5">
    <property type="entry name" value="GLUCOSAMINE-6-PHOSPHATE ISOMERASE"/>
    <property type="match status" value="1"/>
</dbReference>
<dbReference type="OrthoDB" id="9791139at2"/>
<dbReference type="Gene3D" id="3.40.50.1360">
    <property type="match status" value="1"/>
</dbReference>
<dbReference type="GO" id="GO:0005975">
    <property type="term" value="P:carbohydrate metabolic process"/>
    <property type="evidence" value="ECO:0007669"/>
    <property type="project" value="InterPro"/>
</dbReference>
<evidence type="ECO:0000256" key="3">
    <source>
        <dbReference type="HAMAP-Rule" id="MF_01241"/>
    </source>
</evidence>
<dbReference type="PATRIC" id="fig|1121362.3.peg.2455"/>
<dbReference type="Pfam" id="PF01182">
    <property type="entry name" value="Glucosamine_iso"/>
    <property type="match status" value="1"/>
</dbReference>
<feature type="active site" description="Proton acceptor; for enolization step" evidence="3">
    <location>
        <position position="65"/>
    </location>
</feature>
<dbReference type="GO" id="GO:0016853">
    <property type="term" value="F:isomerase activity"/>
    <property type="evidence" value="ECO:0007669"/>
    <property type="project" value="UniProtKB-KW"/>
</dbReference>
<sequence length="267" mass="28899">MEILIRPTPDEVAATAADILSAHIRRGAVLGLATGSTPLATYRELIDRHRRGELSFAGCRAFLLDEYIGLPPGHVQSYHHTIRNEFTSHIDIDDAAVHSPEGTDPRPWEAAERYERAITDAGGVDVQLLGIGTNGHIGFNEPATSLSSTTRMETLHPQTVADNARFFDSEDEVPTHALTQGLGTILRSRHAVLLATGVGKAEAVKKLAEGPLTAAVPASSLQLHPRATVIVDEEAGALLSEKDYYRYIEAHRPSWQGHDGLPVDDAQ</sequence>
<dbReference type="HOGENOM" id="CLU_049611_1_1_11"/>
<dbReference type="NCBIfam" id="NF001684">
    <property type="entry name" value="PRK00443.1-4"/>
    <property type="match status" value="1"/>
</dbReference>
<dbReference type="AlphaFoldDB" id="M1N0C6"/>
<keyword evidence="1 3" id="KW-0378">Hydrolase</keyword>
<dbReference type="CDD" id="cd01399">
    <property type="entry name" value="GlcN6P_deaminase"/>
    <property type="match status" value="1"/>
</dbReference>
<keyword evidence="2 3" id="KW-0119">Carbohydrate metabolism</keyword>
<organism evidence="5 6">
    <name type="scientific">Corynebacterium halotolerans YIM 70093 = DSM 44683</name>
    <dbReference type="NCBI Taxonomy" id="1121362"/>
    <lineage>
        <taxon>Bacteria</taxon>
        <taxon>Bacillati</taxon>
        <taxon>Actinomycetota</taxon>
        <taxon>Actinomycetes</taxon>
        <taxon>Mycobacteriales</taxon>
        <taxon>Corynebacteriaceae</taxon>
        <taxon>Corynebacterium</taxon>
    </lineage>
</organism>